<comment type="caution">
    <text evidence="2">The sequence shown here is derived from an EMBL/GenBank/DDBJ whole genome shotgun (WGS) entry which is preliminary data.</text>
</comment>
<feature type="transmembrane region" description="Helical" evidence="1">
    <location>
        <begin position="112"/>
        <end position="134"/>
    </location>
</feature>
<name>A0A9P9ESB1_9HYPO</name>
<keyword evidence="1" id="KW-0812">Transmembrane</keyword>
<feature type="transmembrane region" description="Helical" evidence="1">
    <location>
        <begin position="72"/>
        <end position="91"/>
    </location>
</feature>
<organism evidence="2 3">
    <name type="scientific">Dactylonectria macrodidyma</name>
    <dbReference type="NCBI Taxonomy" id="307937"/>
    <lineage>
        <taxon>Eukaryota</taxon>
        <taxon>Fungi</taxon>
        <taxon>Dikarya</taxon>
        <taxon>Ascomycota</taxon>
        <taxon>Pezizomycotina</taxon>
        <taxon>Sordariomycetes</taxon>
        <taxon>Hypocreomycetidae</taxon>
        <taxon>Hypocreales</taxon>
        <taxon>Nectriaceae</taxon>
        <taxon>Dactylonectria</taxon>
    </lineage>
</organism>
<sequence>MYQKSDEWLGAVGRSRLLGAKNFQYICGPICGILSSTLFLVSLAVAGLLPPVRANQTAEDVQQFWIARESRARWGAAIMMISATFYLPYTASVSAQLRRIPNLPYLATSMQLASGAAGIFTFITPAQVLALIAFRLERSAESTQTLTDLFFFFLMMPWPTFIVQDWIWAYAMLIDEQKKPIFPRFMAIFNIIVSGLYLCTLGMHATKSGAVAYHGGLSFWYVGIAFVLQIILDSVCLFFAIRTDPMDPTVHCTSQRKDSGGTLDGNSV</sequence>
<feature type="transmembrane region" description="Helical" evidence="1">
    <location>
        <begin position="218"/>
        <end position="241"/>
    </location>
</feature>
<gene>
    <name evidence="2" type="ORF">EDB81DRAFT_653997</name>
</gene>
<keyword evidence="1" id="KW-1133">Transmembrane helix</keyword>
<accession>A0A9P9ESB1</accession>
<evidence type="ECO:0000256" key="1">
    <source>
        <dbReference type="SAM" id="Phobius"/>
    </source>
</evidence>
<protein>
    <submittedName>
        <fullName evidence="2">Uncharacterized protein</fullName>
    </submittedName>
</protein>
<feature type="transmembrane region" description="Helical" evidence="1">
    <location>
        <begin position="185"/>
        <end position="206"/>
    </location>
</feature>
<feature type="transmembrane region" description="Helical" evidence="1">
    <location>
        <begin position="149"/>
        <end position="173"/>
    </location>
</feature>
<dbReference type="EMBL" id="JAGMUV010000010">
    <property type="protein sequence ID" value="KAH7142227.1"/>
    <property type="molecule type" value="Genomic_DNA"/>
</dbReference>
<proteinExistence type="predicted"/>
<reference evidence="2" key="1">
    <citation type="journal article" date="2021" name="Nat. Commun.">
        <title>Genetic determinants of endophytism in the Arabidopsis root mycobiome.</title>
        <authorList>
            <person name="Mesny F."/>
            <person name="Miyauchi S."/>
            <person name="Thiergart T."/>
            <person name="Pickel B."/>
            <person name="Atanasova L."/>
            <person name="Karlsson M."/>
            <person name="Huettel B."/>
            <person name="Barry K.W."/>
            <person name="Haridas S."/>
            <person name="Chen C."/>
            <person name="Bauer D."/>
            <person name="Andreopoulos W."/>
            <person name="Pangilinan J."/>
            <person name="LaButti K."/>
            <person name="Riley R."/>
            <person name="Lipzen A."/>
            <person name="Clum A."/>
            <person name="Drula E."/>
            <person name="Henrissat B."/>
            <person name="Kohler A."/>
            <person name="Grigoriev I.V."/>
            <person name="Martin F.M."/>
            <person name="Hacquard S."/>
        </authorList>
    </citation>
    <scope>NUCLEOTIDE SEQUENCE</scope>
    <source>
        <strain evidence="2">MPI-CAGE-AT-0147</strain>
    </source>
</reference>
<evidence type="ECO:0000313" key="3">
    <source>
        <dbReference type="Proteomes" id="UP000738349"/>
    </source>
</evidence>
<dbReference type="Proteomes" id="UP000738349">
    <property type="component" value="Unassembled WGS sequence"/>
</dbReference>
<feature type="transmembrane region" description="Helical" evidence="1">
    <location>
        <begin position="23"/>
        <end position="52"/>
    </location>
</feature>
<evidence type="ECO:0000313" key="2">
    <source>
        <dbReference type="EMBL" id="KAH7142227.1"/>
    </source>
</evidence>
<keyword evidence="3" id="KW-1185">Reference proteome</keyword>
<dbReference type="AlphaFoldDB" id="A0A9P9ESB1"/>
<dbReference type="OrthoDB" id="3449024at2759"/>
<keyword evidence="1" id="KW-0472">Membrane</keyword>